<organism evidence="1 2">
    <name type="scientific">Roseovarius marisflavi</name>
    <dbReference type="NCBI Taxonomy" id="1054996"/>
    <lineage>
        <taxon>Bacteria</taxon>
        <taxon>Pseudomonadati</taxon>
        <taxon>Pseudomonadota</taxon>
        <taxon>Alphaproteobacteria</taxon>
        <taxon>Rhodobacterales</taxon>
        <taxon>Roseobacteraceae</taxon>
        <taxon>Roseovarius</taxon>
    </lineage>
</organism>
<evidence type="ECO:0000313" key="2">
    <source>
        <dbReference type="Proteomes" id="UP000184191"/>
    </source>
</evidence>
<evidence type="ECO:0000313" key="1">
    <source>
        <dbReference type="EMBL" id="SHL00627.1"/>
    </source>
</evidence>
<dbReference type="EMBL" id="FRBN01000003">
    <property type="protein sequence ID" value="SHL00627.1"/>
    <property type="molecule type" value="Genomic_DNA"/>
</dbReference>
<sequence length="84" mass="9352">MTATHSIVSTVLVAIDISRHRHAVLIGIPGKKRRRRLMITNTLEDYQRWPLLLPAATCRCGSGSRRPVIITALWHTILAKPGST</sequence>
<protein>
    <submittedName>
        <fullName evidence="1">Uncharacterized protein</fullName>
    </submittedName>
</protein>
<reference evidence="2" key="1">
    <citation type="submission" date="2016-11" db="EMBL/GenBank/DDBJ databases">
        <authorList>
            <person name="Varghese N."/>
            <person name="Submissions S."/>
        </authorList>
    </citation>
    <scope>NUCLEOTIDE SEQUENCE [LARGE SCALE GENOMIC DNA]</scope>
    <source>
        <strain evidence="2">DSM 29327</strain>
    </source>
</reference>
<dbReference type="STRING" id="1054996.SAMN05444414_103278"/>
<keyword evidence="2" id="KW-1185">Reference proteome</keyword>
<proteinExistence type="predicted"/>
<dbReference type="AlphaFoldDB" id="A0A1M6X3P7"/>
<gene>
    <name evidence="1" type="ORF">SAMN05444414_103278</name>
</gene>
<accession>A0A1M6X3P7</accession>
<name>A0A1M6X3P7_9RHOB</name>
<dbReference type="Proteomes" id="UP000184191">
    <property type="component" value="Unassembled WGS sequence"/>
</dbReference>